<keyword evidence="1" id="KW-0472">Membrane</keyword>
<gene>
    <name evidence="2" type="ORF">MRATA1EN1_LOCUS1874</name>
</gene>
<protein>
    <submittedName>
        <fullName evidence="2">Uncharacterized protein</fullName>
    </submittedName>
</protein>
<accession>A0ABN8XU42</accession>
<sequence length="144" mass="15405">MAVGGQSCRNAPPCPKRTFCSASQSFSELRLCSGSGSQCPGPQTRVWVNGEETGLQQPLGSFSASAQQRGESNRIWTIHFNSLQLIIHLLSISYVPGIGPGAGDVHKAITELGTARSALWGTKIFFFFLVHLIPPLQLLLPGLG</sequence>
<keyword evidence="1" id="KW-0812">Transmembrane</keyword>
<evidence type="ECO:0000313" key="2">
    <source>
        <dbReference type="EMBL" id="CAI9152912.1"/>
    </source>
</evidence>
<feature type="transmembrane region" description="Helical" evidence="1">
    <location>
        <begin position="124"/>
        <end position="143"/>
    </location>
</feature>
<organism evidence="2 3">
    <name type="scientific">Rangifer tarandus platyrhynchus</name>
    <name type="common">Svalbard reindeer</name>
    <dbReference type="NCBI Taxonomy" id="3082113"/>
    <lineage>
        <taxon>Eukaryota</taxon>
        <taxon>Metazoa</taxon>
        <taxon>Chordata</taxon>
        <taxon>Craniata</taxon>
        <taxon>Vertebrata</taxon>
        <taxon>Euteleostomi</taxon>
        <taxon>Mammalia</taxon>
        <taxon>Eutheria</taxon>
        <taxon>Laurasiatheria</taxon>
        <taxon>Artiodactyla</taxon>
        <taxon>Ruminantia</taxon>
        <taxon>Pecora</taxon>
        <taxon>Cervidae</taxon>
        <taxon>Odocoileinae</taxon>
        <taxon>Rangifer</taxon>
    </lineage>
</organism>
<proteinExistence type="predicted"/>
<keyword evidence="1" id="KW-1133">Transmembrane helix</keyword>
<dbReference type="Proteomes" id="UP001176941">
    <property type="component" value="Chromosome 10"/>
</dbReference>
<evidence type="ECO:0000313" key="3">
    <source>
        <dbReference type="Proteomes" id="UP001176941"/>
    </source>
</evidence>
<evidence type="ECO:0000256" key="1">
    <source>
        <dbReference type="SAM" id="Phobius"/>
    </source>
</evidence>
<keyword evidence="3" id="KW-1185">Reference proteome</keyword>
<name>A0ABN8XU42_RANTA</name>
<reference evidence="2" key="1">
    <citation type="submission" date="2023-04" db="EMBL/GenBank/DDBJ databases">
        <authorList>
            <consortium name="ELIXIR-Norway"/>
        </authorList>
    </citation>
    <scope>NUCLEOTIDE SEQUENCE [LARGE SCALE GENOMIC DNA]</scope>
</reference>
<dbReference type="EMBL" id="OX459946">
    <property type="protein sequence ID" value="CAI9152912.1"/>
    <property type="molecule type" value="Genomic_DNA"/>
</dbReference>